<name>A0AAW8R5K2_9ALTE</name>
<evidence type="ECO:0000313" key="2">
    <source>
        <dbReference type="EMBL" id="MDT0583702.1"/>
    </source>
</evidence>
<keyword evidence="3" id="KW-1185">Reference proteome</keyword>
<sequence>MGSWQKGLVQGLKKAGLGYRRLALSLSHRQCYLCRQSSKDLICGYCEHFISPLTTHDNLLTSPDILKYLDTPQYDYLYAIGDYVWPFDFMVRDLKFNNKPVAGRALASLFYQRVFMLKIMAVNNVCEAPEKSDTSMLPEILIPVPLSLRRYWQRGYNQSQVLADWLTTHTHIPNAPLLRRVRHTKAQANLQKQDRINNVDQAFECCLNGDYKHIAIIDDVLTTGATMNSAARAVLEQNPHMTISVWCMAVTLVS</sequence>
<dbReference type="PANTHER" id="PTHR47505:SF1">
    <property type="entry name" value="DNA UTILIZATION PROTEIN YHGH"/>
    <property type="match status" value="1"/>
</dbReference>
<dbReference type="AlphaFoldDB" id="A0AAW8R5K2"/>
<dbReference type="Gene3D" id="3.40.50.2020">
    <property type="match status" value="1"/>
</dbReference>
<dbReference type="InterPro" id="IPR051910">
    <property type="entry name" value="ComF/GntX_DNA_util-trans"/>
</dbReference>
<reference evidence="2 3" key="1">
    <citation type="submission" date="2023-09" db="EMBL/GenBank/DDBJ databases">
        <authorList>
            <person name="Rey-Velasco X."/>
        </authorList>
    </citation>
    <scope>NUCLEOTIDE SEQUENCE [LARGE SCALE GENOMIC DNA]</scope>
    <source>
        <strain evidence="2 3">W409</strain>
    </source>
</reference>
<proteinExistence type="inferred from homology"/>
<comment type="caution">
    <text evidence="2">The sequence shown here is derived from an EMBL/GenBank/DDBJ whole genome shotgun (WGS) entry which is preliminary data.</text>
</comment>
<dbReference type="Proteomes" id="UP001249020">
    <property type="component" value="Unassembled WGS sequence"/>
</dbReference>
<evidence type="ECO:0000256" key="1">
    <source>
        <dbReference type="ARBA" id="ARBA00008007"/>
    </source>
</evidence>
<dbReference type="PANTHER" id="PTHR47505">
    <property type="entry name" value="DNA UTILIZATION PROTEIN YHGH"/>
    <property type="match status" value="1"/>
</dbReference>
<dbReference type="InterPro" id="IPR029057">
    <property type="entry name" value="PRTase-like"/>
</dbReference>
<dbReference type="EMBL" id="JAVRIE010000006">
    <property type="protein sequence ID" value="MDT0583702.1"/>
    <property type="molecule type" value="Genomic_DNA"/>
</dbReference>
<organism evidence="2 3">
    <name type="scientific">Brumicola blandensis</name>
    <dbReference type="NCBI Taxonomy" id="3075611"/>
    <lineage>
        <taxon>Bacteria</taxon>
        <taxon>Pseudomonadati</taxon>
        <taxon>Pseudomonadota</taxon>
        <taxon>Gammaproteobacteria</taxon>
        <taxon>Alteromonadales</taxon>
        <taxon>Alteromonadaceae</taxon>
        <taxon>Brumicola</taxon>
    </lineage>
</organism>
<gene>
    <name evidence="2" type="ORF">RM544_14225</name>
</gene>
<dbReference type="RefSeq" id="WP_311362471.1">
    <property type="nucleotide sequence ID" value="NZ_JAVRIE010000006.1"/>
</dbReference>
<dbReference type="CDD" id="cd06223">
    <property type="entry name" value="PRTases_typeI"/>
    <property type="match status" value="1"/>
</dbReference>
<evidence type="ECO:0000313" key="3">
    <source>
        <dbReference type="Proteomes" id="UP001249020"/>
    </source>
</evidence>
<comment type="similarity">
    <text evidence="1">Belongs to the ComF/GntX family.</text>
</comment>
<protein>
    <submittedName>
        <fullName evidence="2">ComF family protein</fullName>
    </submittedName>
</protein>
<dbReference type="InterPro" id="IPR000836">
    <property type="entry name" value="PRTase_dom"/>
</dbReference>
<dbReference type="SUPFAM" id="SSF53271">
    <property type="entry name" value="PRTase-like"/>
    <property type="match status" value="1"/>
</dbReference>
<accession>A0AAW8R5K2</accession>